<dbReference type="GO" id="GO:0016491">
    <property type="term" value="F:oxidoreductase activity"/>
    <property type="evidence" value="ECO:0007669"/>
    <property type="project" value="UniProtKB-KW"/>
</dbReference>
<dbReference type="Pfam" id="PF00106">
    <property type="entry name" value="adh_short"/>
    <property type="match status" value="1"/>
</dbReference>
<dbReference type="InterPro" id="IPR002347">
    <property type="entry name" value="SDR_fam"/>
</dbReference>
<protein>
    <recommendedName>
        <fullName evidence="4">NAD(P)-binding protein</fullName>
    </recommendedName>
</protein>
<dbReference type="OrthoDB" id="542013at2759"/>
<dbReference type="PANTHER" id="PTHR43157:SF31">
    <property type="entry name" value="PHOSPHATIDYLINOSITOL-GLYCAN BIOSYNTHESIS CLASS F PROTEIN"/>
    <property type="match status" value="1"/>
</dbReference>
<dbReference type="PRINTS" id="PR00081">
    <property type="entry name" value="GDHRDH"/>
</dbReference>
<gene>
    <name evidence="2" type="ORF">CVT26_002337</name>
</gene>
<sequence length="372" mass="41955">MKLGLSQFITQQLTPPAPVVQADLKGKTVIITGANNGIGYEATKHFARMKPGKLILACRSEERGVGALEKLKEETSCDTAELWLLDLAKFDSVRSFAQRFEREGGRLDILVENAGILPESKYAITDDGWEPCFQVNYLSSSLLFLLLLPRMIKTAVEHRTRPRLVIVSSDVHYWATIPDQLLAAHRPLRFYGSQDNFSIINKTQVHVCRMTPQQLISFLLSVINVFFIRALNERLQTTYLIANAVNPGYCYSHIRSTFPWYKALVDWVMEKALARTAEEGSRNLVWAAVGGKEQEDKLRGAYISMTQVVEPSDYVIDEEGQGVQDLLWDDLIKELSKIEPEVRVIVQKYLTAAMDSKEELVSPLTLSAFANI</sequence>
<dbReference type="SUPFAM" id="SSF51735">
    <property type="entry name" value="NAD(P)-binding Rossmann-fold domains"/>
    <property type="match status" value="1"/>
</dbReference>
<keyword evidence="1" id="KW-0560">Oxidoreductase</keyword>
<name>A0A409Y3I9_9AGAR</name>
<organism evidence="2 3">
    <name type="scientific">Gymnopilus dilepis</name>
    <dbReference type="NCBI Taxonomy" id="231916"/>
    <lineage>
        <taxon>Eukaryota</taxon>
        <taxon>Fungi</taxon>
        <taxon>Dikarya</taxon>
        <taxon>Basidiomycota</taxon>
        <taxon>Agaricomycotina</taxon>
        <taxon>Agaricomycetes</taxon>
        <taxon>Agaricomycetidae</taxon>
        <taxon>Agaricales</taxon>
        <taxon>Agaricineae</taxon>
        <taxon>Hymenogastraceae</taxon>
        <taxon>Gymnopilus</taxon>
    </lineage>
</organism>
<keyword evidence="3" id="KW-1185">Reference proteome</keyword>
<comment type="caution">
    <text evidence="2">The sequence shown here is derived from an EMBL/GenBank/DDBJ whole genome shotgun (WGS) entry which is preliminary data.</text>
</comment>
<dbReference type="Gene3D" id="3.40.50.720">
    <property type="entry name" value="NAD(P)-binding Rossmann-like Domain"/>
    <property type="match status" value="1"/>
</dbReference>
<dbReference type="PANTHER" id="PTHR43157">
    <property type="entry name" value="PHOSPHATIDYLINOSITOL-GLYCAN BIOSYNTHESIS CLASS F PROTEIN-RELATED"/>
    <property type="match status" value="1"/>
</dbReference>
<proteinExistence type="predicted"/>
<dbReference type="InterPro" id="IPR036291">
    <property type="entry name" value="NAD(P)-bd_dom_sf"/>
</dbReference>
<dbReference type="InParanoid" id="A0A409Y3I9"/>
<accession>A0A409Y3I9</accession>
<dbReference type="Proteomes" id="UP000284706">
    <property type="component" value="Unassembled WGS sequence"/>
</dbReference>
<reference evidence="2 3" key="1">
    <citation type="journal article" date="2018" name="Evol. Lett.">
        <title>Horizontal gene cluster transfer increased hallucinogenic mushroom diversity.</title>
        <authorList>
            <person name="Reynolds H.T."/>
            <person name="Vijayakumar V."/>
            <person name="Gluck-Thaler E."/>
            <person name="Korotkin H.B."/>
            <person name="Matheny P.B."/>
            <person name="Slot J.C."/>
        </authorList>
    </citation>
    <scope>NUCLEOTIDE SEQUENCE [LARGE SCALE GENOMIC DNA]</scope>
    <source>
        <strain evidence="2 3">SRW20</strain>
    </source>
</reference>
<dbReference type="AlphaFoldDB" id="A0A409Y3I9"/>
<evidence type="ECO:0000313" key="3">
    <source>
        <dbReference type="Proteomes" id="UP000284706"/>
    </source>
</evidence>
<dbReference type="EMBL" id="NHYE01001226">
    <property type="protein sequence ID" value="PPQ97552.1"/>
    <property type="molecule type" value="Genomic_DNA"/>
</dbReference>
<evidence type="ECO:0000256" key="1">
    <source>
        <dbReference type="ARBA" id="ARBA00023002"/>
    </source>
</evidence>
<evidence type="ECO:0008006" key="4">
    <source>
        <dbReference type="Google" id="ProtNLM"/>
    </source>
</evidence>
<dbReference type="STRING" id="231916.A0A409Y3I9"/>
<evidence type="ECO:0000313" key="2">
    <source>
        <dbReference type="EMBL" id="PPQ97552.1"/>
    </source>
</evidence>